<accession>A0A9P6LRX4</accession>
<sequence>MTEQNQIVIPTTTADPNTLTFWCVVDGQSTPFQVTINHQKCVFVDNLKISIKDRKSNDFANVDPDTLTLWKVSIPIAADEQPISLDNFTAKQKLNSAHEITDVFQRKPAEKTIQIIVQVPKGKTLAALVLALVLLVIVPISPFEGDETEMSPPKKICLENDPIVMAIRNAGYGSTLIDGRVDLTRLDSKKRVKLLDYLGSKVHVGSKYDSIMKTAEALKDSSFEDLNLISTLSNEVFPVTETKQLYVRQAYKDLYDHIMKKFGPAMSTRRIFVTGTSGIGKSAFLVYFAIRLLATSTEDDPPIIIFQENNTDNCYVYGGLKTPVKGDITNFESFLDRPETWYLVDSSPNPSANFAKTIISVSPKTLNSESKYRELDKREDFMKYYMAPWKLDELEMCRGNVKDFEVITSDFMSELYSSIGGVPRYVLQKPRAVLIGALNDKDKHKDNDNDGAMKIENDIKVEAKEVAYSRVKVALENIKAPQKMMQCFEEGKDSLEYSSRLLHRWPLDGEHSTFHLEWASAHIADEVGKVLEDNVWKDILRRLTNNSNCPKGAMFELYVRRIMRKGDCEFHLKDLQGDNHGTLKIQKDPVAEIFKEIPSTIPPRTLCIPSNPNYACVDLLLSPSDLLQITTSQRHTVKEEPFSRLLDELQKKKWITSPSEVRLIFVVPSDKFEAFSAQNFVDKTRKKCGTSAVKQYALKIDLDEAVAGRAPGLSGPPF</sequence>
<evidence type="ECO:0000259" key="4">
    <source>
        <dbReference type="Pfam" id="PF20147"/>
    </source>
</evidence>
<evidence type="ECO:0000256" key="1">
    <source>
        <dbReference type="ARBA" id="ARBA00004340"/>
    </source>
</evidence>
<dbReference type="AlphaFoldDB" id="A0A9P6LRX4"/>
<dbReference type="Pfam" id="PF20147">
    <property type="entry name" value="Crinkler"/>
    <property type="match status" value="1"/>
</dbReference>
<reference evidence="5" key="1">
    <citation type="journal article" date="2020" name="Fungal Divers.">
        <title>Resolving the Mortierellaceae phylogeny through synthesis of multi-gene phylogenetics and phylogenomics.</title>
        <authorList>
            <person name="Vandepol N."/>
            <person name="Liber J."/>
            <person name="Desiro A."/>
            <person name="Na H."/>
            <person name="Kennedy M."/>
            <person name="Barry K."/>
            <person name="Grigoriev I.V."/>
            <person name="Miller A.N."/>
            <person name="O'Donnell K."/>
            <person name="Stajich J.E."/>
            <person name="Bonito G."/>
        </authorList>
    </citation>
    <scope>NUCLEOTIDE SEQUENCE</scope>
    <source>
        <strain evidence="5">MES-2147</strain>
    </source>
</reference>
<dbReference type="PANTHER" id="PTHR33129:SF1">
    <property type="entry name" value="ATP-BINDING PROTEIN"/>
    <property type="match status" value="1"/>
</dbReference>
<dbReference type="InterPro" id="IPR045379">
    <property type="entry name" value="Crinkler_N"/>
</dbReference>
<protein>
    <recommendedName>
        <fullName evidence="4">Crinkler effector protein N-terminal domain-containing protein</fullName>
    </recommendedName>
</protein>
<comment type="caution">
    <text evidence="5">The sequence shown here is derived from an EMBL/GenBank/DDBJ whole genome shotgun (WGS) entry which is preliminary data.</text>
</comment>
<evidence type="ECO:0000256" key="2">
    <source>
        <dbReference type="ARBA" id="ARBA00004613"/>
    </source>
</evidence>
<keyword evidence="3" id="KW-0964">Secreted</keyword>
<evidence type="ECO:0000313" key="5">
    <source>
        <dbReference type="EMBL" id="KAF9926042.1"/>
    </source>
</evidence>
<dbReference type="Proteomes" id="UP000749646">
    <property type="component" value="Unassembled WGS sequence"/>
</dbReference>
<organism evidence="5 6">
    <name type="scientific">Modicella reniformis</name>
    <dbReference type="NCBI Taxonomy" id="1440133"/>
    <lineage>
        <taxon>Eukaryota</taxon>
        <taxon>Fungi</taxon>
        <taxon>Fungi incertae sedis</taxon>
        <taxon>Mucoromycota</taxon>
        <taxon>Mortierellomycotina</taxon>
        <taxon>Mortierellomycetes</taxon>
        <taxon>Mortierellales</taxon>
        <taxon>Mortierellaceae</taxon>
        <taxon>Modicella</taxon>
    </lineage>
</organism>
<dbReference type="PANTHER" id="PTHR33129">
    <property type="entry name" value="PROTEIN KINASE DOMAIN-CONTAINING PROTEIN-RELATED"/>
    <property type="match status" value="1"/>
</dbReference>
<evidence type="ECO:0000313" key="6">
    <source>
        <dbReference type="Proteomes" id="UP000749646"/>
    </source>
</evidence>
<dbReference type="GO" id="GO:0043657">
    <property type="term" value="C:host cell"/>
    <property type="evidence" value="ECO:0007669"/>
    <property type="project" value="UniProtKB-SubCell"/>
</dbReference>
<dbReference type="GO" id="GO:0005576">
    <property type="term" value="C:extracellular region"/>
    <property type="evidence" value="ECO:0007669"/>
    <property type="project" value="UniProtKB-SubCell"/>
</dbReference>
<gene>
    <name evidence="5" type="ORF">BGZ65_007461</name>
</gene>
<feature type="domain" description="Crinkler effector protein N-terminal" evidence="4">
    <location>
        <begin position="19"/>
        <end position="118"/>
    </location>
</feature>
<keyword evidence="6" id="KW-1185">Reference proteome</keyword>
<dbReference type="InterPro" id="IPR052980">
    <property type="entry name" value="Crinkler_effector"/>
</dbReference>
<evidence type="ECO:0000256" key="3">
    <source>
        <dbReference type="ARBA" id="ARBA00022525"/>
    </source>
</evidence>
<comment type="subcellular location">
    <subcellularLocation>
        <location evidence="1">Host cell</location>
    </subcellularLocation>
    <subcellularLocation>
        <location evidence="2">Secreted</location>
    </subcellularLocation>
</comment>
<name>A0A9P6LRX4_9FUNG</name>
<dbReference type="EMBL" id="JAAAHW010010437">
    <property type="protein sequence ID" value="KAF9926042.1"/>
    <property type="molecule type" value="Genomic_DNA"/>
</dbReference>
<dbReference type="OrthoDB" id="19861at2759"/>
<proteinExistence type="predicted"/>